<name>A0A226D5Y1_FOLCA</name>
<dbReference type="GO" id="GO:0001228">
    <property type="term" value="F:DNA-binding transcription activator activity, RNA polymerase II-specific"/>
    <property type="evidence" value="ECO:0007669"/>
    <property type="project" value="TreeGrafter"/>
</dbReference>
<feature type="domain" description="C2H2-type" evidence="9">
    <location>
        <begin position="269"/>
        <end position="297"/>
    </location>
</feature>
<dbReference type="STRING" id="158441.A0A226D5Y1"/>
<accession>A0A226D5Y1</accession>
<comment type="caution">
    <text evidence="10">The sequence shown here is derived from an EMBL/GenBank/DDBJ whole genome shotgun (WGS) entry which is preliminary data.</text>
</comment>
<evidence type="ECO:0000256" key="3">
    <source>
        <dbReference type="ARBA" id="ARBA00022737"/>
    </source>
</evidence>
<keyword evidence="11" id="KW-1185">Reference proteome</keyword>
<dbReference type="InterPro" id="IPR013087">
    <property type="entry name" value="Znf_C2H2_type"/>
</dbReference>
<dbReference type="SMART" id="SM00355">
    <property type="entry name" value="ZnF_C2H2"/>
    <property type="match status" value="6"/>
</dbReference>
<dbReference type="GO" id="GO:0000978">
    <property type="term" value="F:RNA polymerase II cis-regulatory region sequence-specific DNA binding"/>
    <property type="evidence" value="ECO:0007669"/>
    <property type="project" value="TreeGrafter"/>
</dbReference>
<feature type="region of interest" description="Disordered" evidence="8">
    <location>
        <begin position="1"/>
        <end position="21"/>
    </location>
</feature>
<evidence type="ECO:0000256" key="1">
    <source>
        <dbReference type="ARBA" id="ARBA00004123"/>
    </source>
</evidence>
<dbReference type="OrthoDB" id="8922241at2759"/>
<feature type="domain" description="C2H2-type" evidence="9">
    <location>
        <begin position="326"/>
        <end position="350"/>
    </location>
</feature>
<dbReference type="SUPFAM" id="SSF57667">
    <property type="entry name" value="beta-beta-alpha zinc fingers"/>
    <property type="match status" value="4"/>
</dbReference>
<protein>
    <submittedName>
        <fullName evidence="10">Zinc finger and SCAN domain-containing protein 2</fullName>
    </submittedName>
</protein>
<dbReference type="GO" id="GO:0008270">
    <property type="term" value="F:zinc ion binding"/>
    <property type="evidence" value="ECO:0007669"/>
    <property type="project" value="UniProtKB-KW"/>
</dbReference>
<evidence type="ECO:0000256" key="8">
    <source>
        <dbReference type="SAM" id="MobiDB-lite"/>
    </source>
</evidence>
<keyword evidence="6" id="KW-0539">Nucleus</keyword>
<dbReference type="GO" id="GO:0005634">
    <property type="term" value="C:nucleus"/>
    <property type="evidence" value="ECO:0007669"/>
    <property type="project" value="UniProtKB-SubCell"/>
</dbReference>
<evidence type="ECO:0000313" key="10">
    <source>
        <dbReference type="EMBL" id="OXA40500.1"/>
    </source>
</evidence>
<dbReference type="PROSITE" id="PS50157">
    <property type="entry name" value="ZINC_FINGER_C2H2_2"/>
    <property type="match status" value="6"/>
</dbReference>
<evidence type="ECO:0000313" key="11">
    <source>
        <dbReference type="Proteomes" id="UP000198287"/>
    </source>
</evidence>
<dbReference type="PROSITE" id="PS00028">
    <property type="entry name" value="ZINC_FINGER_C2H2_1"/>
    <property type="match status" value="6"/>
</dbReference>
<evidence type="ECO:0000256" key="5">
    <source>
        <dbReference type="ARBA" id="ARBA00022833"/>
    </source>
</evidence>
<dbReference type="Pfam" id="PF00096">
    <property type="entry name" value="zf-C2H2"/>
    <property type="match status" value="5"/>
</dbReference>
<evidence type="ECO:0000256" key="2">
    <source>
        <dbReference type="ARBA" id="ARBA00022723"/>
    </source>
</evidence>
<evidence type="ECO:0000259" key="9">
    <source>
        <dbReference type="PROSITE" id="PS50157"/>
    </source>
</evidence>
<dbReference type="OMA" id="HRCNICR"/>
<proteinExistence type="predicted"/>
<dbReference type="InterPro" id="IPR036236">
    <property type="entry name" value="Znf_C2H2_sf"/>
</dbReference>
<reference evidence="10 11" key="1">
    <citation type="submission" date="2015-12" db="EMBL/GenBank/DDBJ databases">
        <title>The genome of Folsomia candida.</title>
        <authorList>
            <person name="Faddeeva A."/>
            <person name="Derks M.F."/>
            <person name="Anvar Y."/>
            <person name="Smit S."/>
            <person name="Van Straalen N."/>
            <person name="Roelofs D."/>
        </authorList>
    </citation>
    <scope>NUCLEOTIDE SEQUENCE [LARGE SCALE GENOMIC DNA]</scope>
    <source>
        <strain evidence="10 11">VU population</strain>
        <tissue evidence="10">Whole body</tissue>
    </source>
</reference>
<keyword evidence="2" id="KW-0479">Metal-binding</keyword>
<keyword evidence="3" id="KW-0677">Repeat</keyword>
<dbReference type="PANTHER" id="PTHR24376:SF235">
    <property type="entry name" value="C2H2-TYPE DOMAIN-CONTAINING PROTEIN"/>
    <property type="match status" value="1"/>
</dbReference>
<dbReference type="EMBL" id="LNIX01000033">
    <property type="protein sequence ID" value="OXA40500.1"/>
    <property type="molecule type" value="Genomic_DNA"/>
</dbReference>
<dbReference type="AlphaFoldDB" id="A0A226D5Y1"/>
<dbReference type="PANTHER" id="PTHR24376">
    <property type="entry name" value="ZINC FINGER PROTEIN"/>
    <property type="match status" value="1"/>
</dbReference>
<evidence type="ECO:0000256" key="4">
    <source>
        <dbReference type="ARBA" id="ARBA00022771"/>
    </source>
</evidence>
<organism evidence="10 11">
    <name type="scientific">Folsomia candida</name>
    <name type="common">Springtail</name>
    <dbReference type="NCBI Taxonomy" id="158441"/>
    <lineage>
        <taxon>Eukaryota</taxon>
        <taxon>Metazoa</taxon>
        <taxon>Ecdysozoa</taxon>
        <taxon>Arthropoda</taxon>
        <taxon>Hexapoda</taxon>
        <taxon>Collembola</taxon>
        <taxon>Entomobryomorpha</taxon>
        <taxon>Isotomoidea</taxon>
        <taxon>Isotomidae</taxon>
        <taxon>Proisotominae</taxon>
        <taxon>Folsomia</taxon>
    </lineage>
</organism>
<feature type="domain" description="C2H2-type" evidence="9">
    <location>
        <begin position="298"/>
        <end position="321"/>
    </location>
</feature>
<keyword evidence="4 7" id="KW-0863">Zinc-finger</keyword>
<comment type="subcellular location">
    <subcellularLocation>
        <location evidence="1">Nucleus</location>
    </subcellularLocation>
</comment>
<feature type="compositionally biased region" description="Basic residues" evidence="8">
    <location>
        <begin position="147"/>
        <end position="157"/>
    </location>
</feature>
<dbReference type="Proteomes" id="UP000198287">
    <property type="component" value="Unassembled WGS sequence"/>
</dbReference>
<evidence type="ECO:0000256" key="7">
    <source>
        <dbReference type="PROSITE-ProRule" id="PRU00042"/>
    </source>
</evidence>
<keyword evidence="5" id="KW-0862">Zinc</keyword>
<gene>
    <name evidence="10" type="ORF">Fcan01_24644</name>
</gene>
<feature type="domain" description="C2H2-type" evidence="9">
    <location>
        <begin position="175"/>
        <end position="202"/>
    </location>
</feature>
<sequence>MSKADQSVPGPSHAGISSQVVADTVTTTSTVTPHQKRKELLLEQFGNEVEVEENKMVSAPILCRIFRSCGELINVCGRALGNLIGVLDDTTPRGFPIYEKRRAQRHHLLKLAVPEIVDCVQDEEMSTTPEPPVAPPRSVSSQFAAQRKSRPTGRQIRKSNDSTSGRKKCSKTKRHRCNICRKNYSTKSSLTSHHFTHLTEEEKTVVKQGWRHVCFFCQKRFSAEFGYHTHLVTHTMEKPFRCDQCGKQYAQKGQLKEHQRSHSANPRPFNCEECDKALSTKRSLFIHKKMVHQKLKDVDCPQCPKKFSTKGKMVVHMNGVHLKIPHLCPHCNKSFTQKGNVQTHVKNFHP</sequence>
<dbReference type="FunFam" id="3.30.160.60:FF:000065">
    <property type="entry name" value="B-cell CLL/lymphoma 6, member B"/>
    <property type="match status" value="1"/>
</dbReference>
<feature type="domain" description="C2H2-type" evidence="9">
    <location>
        <begin position="212"/>
        <end position="239"/>
    </location>
</feature>
<feature type="region of interest" description="Disordered" evidence="8">
    <location>
        <begin position="123"/>
        <end position="170"/>
    </location>
</feature>
<dbReference type="Gene3D" id="3.30.160.60">
    <property type="entry name" value="Classic Zinc Finger"/>
    <property type="match status" value="5"/>
</dbReference>
<evidence type="ECO:0000256" key="6">
    <source>
        <dbReference type="ARBA" id="ARBA00023242"/>
    </source>
</evidence>
<feature type="domain" description="C2H2-type" evidence="9">
    <location>
        <begin position="240"/>
        <end position="267"/>
    </location>
</feature>